<feature type="domain" description="Carbohydrate kinase FGGY C-terminal" evidence="10">
    <location>
        <begin position="290"/>
        <end position="487"/>
    </location>
</feature>
<dbReference type="GO" id="GO:0008741">
    <property type="term" value="F:ribulokinase activity"/>
    <property type="evidence" value="ECO:0007669"/>
    <property type="project" value="UniProtKB-UniRule"/>
</dbReference>
<dbReference type="Pfam" id="PF02782">
    <property type="entry name" value="FGGY_C"/>
    <property type="match status" value="1"/>
</dbReference>
<evidence type="ECO:0000256" key="1">
    <source>
        <dbReference type="ARBA" id="ARBA00022679"/>
    </source>
</evidence>
<dbReference type="PANTHER" id="PTHR43435">
    <property type="entry name" value="RIBULOKINASE"/>
    <property type="match status" value="1"/>
</dbReference>
<dbReference type="RefSeq" id="WP_016444861.1">
    <property type="nucleotide sequence ID" value="NZ_KE150267.1"/>
</dbReference>
<keyword evidence="5 8" id="KW-0054">Arabinose catabolism</keyword>
<protein>
    <recommendedName>
        <fullName evidence="7 8">Ribulokinase</fullName>
        <ecNumber evidence="7 8">2.7.1.16</ecNumber>
    </recommendedName>
</protein>
<dbReference type="InterPro" id="IPR005929">
    <property type="entry name" value="Ribulokinase"/>
</dbReference>
<gene>
    <name evidence="11" type="ORF">HMPREF9238_01536</name>
</gene>
<evidence type="ECO:0000256" key="7">
    <source>
        <dbReference type="NCBIfam" id="TIGR01234"/>
    </source>
</evidence>
<dbReference type="PANTHER" id="PTHR43435:SF4">
    <property type="entry name" value="FGGY CARBOHYDRATE KINASE DOMAIN-CONTAINING PROTEIN"/>
    <property type="match status" value="1"/>
</dbReference>
<evidence type="ECO:0000259" key="9">
    <source>
        <dbReference type="Pfam" id="PF00370"/>
    </source>
</evidence>
<evidence type="ECO:0000313" key="11">
    <source>
        <dbReference type="EMBL" id="EPD29555.1"/>
    </source>
</evidence>
<dbReference type="EMBL" id="AGWN01000002">
    <property type="protein sequence ID" value="EPD29555.1"/>
    <property type="molecule type" value="Genomic_DNA"/>
</dbReference>
<dbReference type="Pfam" id="PF00370">
    <property type="entry name" value="FGGY_N"/>
    <property type="match status" value="1"/>
</dbReference>
<comment type="pathway">
    <text evidence="8">Carbohydrate degradation; L-arabinose degradation via L-ribulose; D-xylulose 5-phosphate from L-arabinose (bacterial route): step 2/3.</text>
</comment>
<evidence type="ECO:0000256" key="6">
    <source>
        <dbReference type="ARBA" id="ARBA00023277"/>
    </source>
</evidence>
<dbReference type="InterPro" id="IPR018484">
    <property type="entry name" value="FGGY_N"/>
</dbReference>
<dbReference type="NCBIfam" id="NF003154">
    <property type="entry name" value="PRK04123.1"/>
    <property type="match status" value="1"/>
</dbReference>
<evidence type="ECO:0000313" key="12">
    <source>
        <dbReference type="Proteomes" id="UP000014387"/>
    </source>
</evidence>
<dbReference type="InterPro" id="IPR000577">
    <property type="entry name" value="Carb_kinase_FGGY"/>
</dbReference>
<evidence type="ECO:0000256" key="3">
    <source>
        <dbReference type="ARBA" id="ARBA00022777"/>
    </source>
</evidence>
<reference evidence="11 12" key="1">
    <citation type="submission" date="2013-05" db="EMBL/GenBank/DDBJ databases">
        <title>The Genome Sequence of Actinomyces europaeus ACS-120-V-COL10B.</title>
        <authorList>
            <consortium name="The Broad Institute Genomics Platform"/>
            <person name="Earl A."/>
            <person name="Ward D."/>
            <person name="Feldgarden M."/>
            <person name="Gevers D."/>
            <person name="Saerens B."/>
            <person name="Vaneechoutte M."/>
            <person name="Walker B."/>
            <person name="Young S."/>
            <person name="Zeng Q."/>
            <person name="Gargeya S."/>
            <person name="Fitzgerald M."/>
            <person name="Haas B."/>
            <person name="Abouelleil A."/>
            <person name="Allen A.W."/>
            <person name="Alvarado L."/>
            <person name="Arachchi H.M."/>
            <person name="Berlin A.M."/>
            <person name="Chapman S.B."/>
            <person name="Gainer-Dewar J."/>
            <person name="Goldberg J."/>
            <person name="Griggs A."/>
            <person name="Gujja S."/>
            <person name="Hansen M."/>
            <person name="Howarth C."/>
            <person name="Imamovic A."/>
            <person name="Ireland A."/>
            <person name="Larimer J."/>
            <person name="McCowan C."/>
            <person name="Murphy C."/>
            <person name="Pearson M."/>
            <person name="Poon T.W."/>
            <person name="Priest M."/>
            <person name="Roberts A."/>
            <person name="Saif S."/>
            <person name="Shea T."/>
            <person name="Sisk P."/>
            <person name="Sykes S."/>
            <person name="Wortman J."/>
            <person name="Nusbaum C."/>
            <person name="Birren B."/>
        </authorList>
    </citation>
    <scope>NUCLEOTIDE SEQUENCE [LARGE SCALE GENOMIC DNA]</scope>
    <source>
        <strain evidence="11 12">ACS-120-V-Col10b</strain>
    </source>
</reference>
<comment type="similarity">
    <text evidence="8">Belongs to the ribulokinase family.</text>
</comment>
<dbReference type="Proteomes" id="UP000014387">
    <property type="component" value="Unassembled WGS sequence"/>
</dbReference>
<dbReference type="InterPro" id="IPR018485">
    <property type="entry name" value="FGGY_C"/>
</dbReference>
<keyword evidence="12" id="KW-1185">Reference proteome</keyword>
<keyword evidence="3 8" id="KW-0418">Kinase</keyword>
<dbReference type="GO" id="GO:0005737">
    <property type="term" value="C:cytoplasm"/>
    <property type="evidence" value="ECO:0007669"/>
    <property type="project" value="TreeGrafter"/>
</dbReference>
<sequence>MGDKFVIGIDFGTLSGRATVVRVSDGKEMGSCISEYAHGVMDSSLTAGDNQPLPPDFALQVPADYIEVLGKVVPAAVQKAQVDVDDIVGIGTDFTSATVIAANKDGKPLCEFDEFKNNPHAYAKLWKHHGASEQAERCIAVAEERGEKWLGRYGGRISSEIVIPKALETLEKAPEVYDTMEVCIEAVDWIVWQLCGRRIQAASSAGYKALLQDGSYPSREYFAALNPKFANFIEEKYTAPVLQLGERAGGLTEEAAKLTGLNAGIAVSVGQIDAHVTAPAAQAIEVGQMTAIMGTSNVYIVNGKEAQDIPGVFGITLGGISPGLWGFEGGQTGVGDIFAWIVDNIVPADYFEEAKEKGISVHELLTNKAEKQEIGENGLLALDWHSGNRSILNDANLSGTLFGMSLTTRPEDIYRAYLEATAFGLRSIIENFVSHGVEIKEVVGAGGLLKNKFLMQMYADVTRIPLSISGSALAGSLGSAILGAVAAGEYPDTYAAAKAMGSKIPNAYIPNEENSEKYDKLYAEYIKLHDYFGRGGNDVMHHLKQIQREVHSKK</sequence>
<dbReference type="InterPro" id="IPR043129">
    <property type="entry name" value="ATPase_NBD"/>
</dbReference>
<evidence type="ECO:0000256" key="4">
    <source>
        <dbReference type="ARBA" id="ARBA00022840"/>
    </source>
</evidence>
<comment type="catalytic activity">
    <reaction evidence="8">
        <text>L-ribulose + ATP = L-ribulose 5-phosphate + ADP + H(+)</text>
        <dbReference type="Rhea" id="RHEA:22072"/>
        <dbReference type="ChEBI" id="CHEBI:15378"/>
        <dbReference type="ChEBI" id="CHEBI:16880"/>
        <dbReference type="ChEBI" id="CHEBI:30616"/>
        <dbReference type="ChEBI" id="CHEBI:58226"/>
        <dbReference type="ChEBI" id="CHEBI:456216"/>
        <dbReference type="EC" id="2.7.1.16"/>
    </reaction>
</comment>
<dbReference type="NCBIfam" id="TIGR01234">
    <property type="entry name" value="L-ribulokinase"/>
    <property type="match status" value="1"/>
</dbReference>
<dbReference type="Gene3D" id="3.30.420.40">
    <property type="match status" value="2"/>
</dbReference>
<accession>A0A9W5RD29</accession>
<feature type="domain" description="Carbohydrate kinase FGGY N-terminal" evidence="9">
    <location>
        <begin position="6"/>
        <end position="277"/>
    </location>
</feature>
<evidence type="ECO:0000259" key="10">
    <source>
        <dbReference type="Pfam" id="PF02782"/>
    </source>
</evidence>
<keyword evidence="6 8" id="KW-0119">Carbohydrate metabolism</keyword>
<dbReference type="EC" id="2.7.1.16" evidence="7 8"/>
<dbReference type="GO" id="GO:0005524">
    <property type="term" value="F:ATP binding"/>
    <property type="evidence" value="ECO:0007669"/>
    <property type="project" value="UniProtKB-UniRule"/>
</dbReference>
<evidence type="ECO:0000256" key="8">
    <source>
        <dbReference type="RuleBase" id="RU003455"/>
    </source>
</evidence>
<organism evidence="11 12">
    <name type="scientific">Gleimia europaea ACS-120-V-Col10b</name>
    <dbReference type="NCBI Taxonomy" id="883069"/>
    <lineage>
        <taxon>Bacteria</taxon>
        <taxon>Bacillati</taxon>
        <taxon>Actinomycetota</taxon>
        <taxon>Actinomycetes</taxon>
        <taxon>Actinomycetales</taxon>
        <taxon>Actinomycetaceae</taxon>
        <taxon>Gleimia</taxon>
    </lineage>
</organism>
<dbReference type="PIRSF" id="PIRSF000538">
    <property type="entry name" value="GlpK"/>
    <property type="match status" value="1"/>
</dbReference>
<evidence type="ECO:0000256" key="5">
    <source>
        <dbReference type="ARBA" id="ARBA00022935"/>
    </source>
</evidence>
<keyword evidence="2" id="KW-0547">Nucleotide-binding</keyword>
<comment type="caution">
    <text evidence="11">The sequence shown here is derived from an EMBL/GenBank/DDBJ whole genome shotgun (WGS) entry which is preliminary data.</text>
</comment>
<proteinExistence type="inferred from homology"/>
<evidence type="ECO:0000256" key="2">
    <source>
        <dbReference type="ARBA" id="ARBA00022741"/>
    </source>
</evidence>
<dbReference type="CDD" id="cd07781">
    <property type="entry name" value="ASKHA_NBD_FGGY_L-RBK"/>
    <property type="match status" value="1"/>
</dbReference>
<keyword evidence="4" id="KW-0067">ATP-binding</keyword>
<dbReference type="AlphaFoldDB" id="A0A9W5RD29"/>
<dbReference type="GO" id="GO:0019569">
    <property type="term" value="P:L-arabinose catabolic process to D-xylulose 5-phosphate"/>
    <property type="evidence" value="ECO:0007669"/>
    <property type="project" value="InterPro"/>
</dbReference>
<keyword evidence="1 8" id="KW-0808">Transferase</keyword>
<dbReference type="GO" id="GO:0019150">
    <property type="term" value="F:D-ribulokinase activity"/>
    <property type="evidence" value="ECO:0007669"/>
    <property type="project" value="TreeGrafter"/>
</dbReference>
<dbReference type="OrthoDB" id="9805576at2"/>
<dbReference type="SUPFAM" id="SSF53067">
    <property type="entry name" value="Actin-like ATPase domain"/>
    <property type="match status" value="2"/>
</dbReference>
<name>A0A9W5RD29_9ACTO</name>